<gene>
    <name evidence="1" type="ORF">JOF29_001284</name>
</gene>
<dbReference type="Proteomes" id="UP000755585">
    <property type="component" value="Unassembled WGS sequence"/>
</dbReference>
<organism evidence="1 2">
    <name type="scientific">Kribbella aluminosa</name>
    <dbReference type="NCBI Taxonomy" id="416017"/>
    <lineage>
        <taxon>Bacteria</taxon>
        <taxon>Bacillati</taxon>
        <taxon>Actinomycetota</taxon>
        <taxon>Actinomycetes</taxon>
        <taxon>Propionibacteriales</taxon>
        <taxon>Kribbellaceae</taxon>
        <taxon>Kribbella</taxon>
    </lineage>
</organism>
<evidence type="ECO:0000313" key="1">
    <source>
        <dbReference type="EMBL" id="MBP2350201.1"/>
    </source>
</evidence>
<name>A0ABS4UF53_9ACTN</name>
<keyword evidence="2" id="KW-1185">Reference proteome</keyword>
<proteinExistence type="predicted"/>
<comment type="caution">
    <text evidence="1">The sequence shown here is derived from an EMBL/GenBank/DDBJ whole genome shotgun (WGS) entry which is preliminary data.</text>
</comment>
<accession>A0ABS4UF53</accession>
<evidence type="ECO:0000313" key="2">
    <source>
        <dbReference type="Proteomes" id="UP000755585"/>
    </source>
</evidence>
<dbReference type="EMBL" id="JAGINT010000001">
    <property type="protein sequence ID" value="MBP2350201.1"/>
    <property type="molecule type" value="Genomic_DNA"/>
</dbReference>
<reference evidence="1 2" key="1">
    <citation type="submission" date="2021-03" db="EMBL/GenBank/DDBJ databases">
        <title>Sequencing the genomes of 1000 actinobacteria strains.</title>
        <authorList>
            <person name="Klenk H.-P."/>
        </authorList>
    </citation>
    <scope>NUCLEOTIDE SEQUENCE [LARGE SCALE GENOMIC DNA]</scope>
    <source>
        <strain evidence="1 2">DSM 18824</strain>
    </source>
</reference>
<protein>
    <submittedName>
        <fullName evidence="1">Nucleotidyltransferase component of viral defense system</fullName>
    </submittedName>
</protein>
<dbReference type="RefSeq" id="WP_209693285.1">
    <property type="nucleotide sequence ID" value="NZ_BAAAVU010000011.1"/>
</dbReference>
<sequence>MALWSLSLTPLQTRLATLGLQALANHQFVLAGGYALRAHGFGNRESDDIDRFTNDLDLTHFTEAVDQLRQHPPVLMDLGAVLSEADAVGSKVGAIYSRLEARDFIDVQADVTEYLNRDVLVALWPRLRLPRRCAALWLQAFPQLAAGDS</sequence>